<gene>
    <name evidence="1" type="ORF">GCM10023171_37560</name>
</gene>
<proteinExistence type="predicted"/>
<comment type="caution">
    <text evidence="1">The sequence shown here is derived from an EMBL/GenBank/DDBJ whole genome shotgun (WGS) entry which is preliminary data.</text>
</comment>
<accession>A0ABP8PV38</accession>
<name>A0ABP8PV38_9MICO</name>
<evidence type="ECO:0000313" key="1">
    <source>
        <dbReference type="EMBL" id="GAA4492447.1"/>
    </source>
</evidence>
<organism evidence="1 2">
    <name type="scientific">Microbacterium panaciterrae</name>
    <dbReference type="NCBI Taxonomy" id="985759"/>
    <lineage>
        <taxon>Bacteria</taxon>
        <taxon>Bacillati</taxon>
        <taxon>Actinomycetota</taxon>
        <taxon>Actinomycetes</taxon>
        <taxon>Micrococcales</taxon>
        <taxon>Microbacteriaceae</taxon>
        <taxon>Microbacterium</taxon>
    </lineage>
</organism>
<reference evidence="2" key="1">
    <citation type="journal article" date="2019" name="Int. J. Syst. Evol. Microbiol.">
        <title>The Global Catalogue of Microorganisms (GCM) 10K type strain sequencing project: providing services to taxonomists for standard genome sequencing and annotation.</title>
        <authorList>
            <consortium name="The Broad Institute Genomics Platform"/>
            <consortium name="The Broad Institute Genome Sequencing Center for Infectious Disease"/>
            <person name="Wu L."/>
            <person name="Ma J."/>
        </authorList>
    </citation>
    <scope>NUCLEOTIDE SEQUENCE [LARGE SCALE GENOMIC DNA]</scope>
    <source>
        <strain evidence="2">JCM 17839</strain>
    </source>
</reference>
<dbReference type="EMBL" id="BAABGP010000037">
    <property type="protein sequence ID" value="GAA4492447.1"/>
    <property type="molecule type" value="Genomic_DNA"/>
</dbReference>
<dbReference type="Proteomes" id="UP001500731">
    <property type="component" value="Unassembled WGS sequence"/>
</dbReference>
<sequence length="106" mass="11615">MQLCPEPEARCGCGSTASPFTARGLRHPAVEDLARAEAIPRVGRRTPLIAPRYDLFATRCPSCGEVTVWDMVSDHHWVLDDSDYGPTGSWAWSGGLLDLLLTDTED</sequence>
<keyword evidence="2" id="KW-1185">Reference proteome</keyword>
<evidence type="ECO:0000313" key="2">
    <source>
        <dbReference type="Proteomes" id="UP001500731"/>
    </source>
</evidence>
<protein>
    <submittedName>
        <fullName evidence="1">Uncharacterized protein</fullName>
    </submittedName>
</protein>